<keyword evidence="3" id="KW-1185">Reference proteome</keyword>
<evidence type="ECO:0000313" key="2">
    <source>
        <dbReference type="EMBL" id="MBB2993902.1"/>
    </source>
</evidence>
<dbReference type="RefSeq" id="WP_183509256.1">
    <property type="nucleotide sequence ID" value="NZ_BAABGK010000010.1"/>
</dbReference>
<accession>A0A839QL55</accession>
<feature type="region of interest" description="Disordered" evidence="1">
    <location>
        <begin position="30"/>
        <end position="52"/>
    </location>
</feature>
<comment type="caution">
    <text evidence="2">The sequence shown here is derived from an EMBL/GenBank/DDBJ whole genome shotgun (WGS) entry which is preliminary data.</text>
</comment>
<protein>
    <submittedName>
        <fullName evidence="2">Uncharacterized protein</fullName>
    </submittedName>
</protein>
<organism evidence="2 3">
    <name type="scientific">Paeniglutamicibacter cryotolerans</name>
    <dbReference type="NCBI Taxonomy" id="670079"/>
    <lineage>
        <taxon>Bacteria</taxon>
        <taxon>Bacillati</taxon>
        <taxon>Actinomycetota</taxon>
        <taxon>Actinomycetes</taxon>
        <taxon>Micrococcales</taxon>
        <taxon>Micrococcaceae</taxon>
        <taxon>Paeniglutamicibacter</taxon>
    </lineage>
</organism>
<reference evidence="2 3" key="1">
    <citation type="submission" date="2020-08" db="EMBL/GenBank/DDBJ databases">
        <title>Sequencing the genomes of 1000 actinobacteria strains.</title>
        <authorList>
            <person name="Klenk H.-P."/>
        </authorList>
    </citation>
    <scope>NUCLEOTIDE SEQUENCE [LARGE SCALE GENOMIC DNA]</scope>
    <source>
        <strain evidence="2 3">DSM 22826</strain>
    </source>
</reference>
<evidence type="ECO:0000313" key="3">
    <source>
        <dbReference type="Proteomes" id="UP000523000"/>
    </source>
</evidence>
<gene>
    <name evidence="2" type="ORF">E9229_000093</name>
</gene>
<evidence type="ECO:0000256" key="1">
    <source>
        <dbReference type="SAM" id="MobiDB-lite"/>
    </source>
</evidence>
<dbReference type="EMBL" id="JACHVS010000001">
    <property type="protein sequence ID" value="MBB2993902.1"/>
    <property type="molecule type" value="Genomic_DNA"/>
</dbReference>
<name>A0A839QL55_9MICC</name>
<dbReference type="AlphaFoldDB" id="A0A839QL55"/>
<proteinExistence type="predicted"/>
<dbReference type="Proteomes" id="UP000523000">
    <property type="component" value="Unassembled WGS sequence"/>
</dbReference>
<sequence length="107" mass="11081">MAESAPAAEEAGWLELIAVMESELSALRGTLARGGDPEPDPAPWTPPAGLGPLPVSLEPRVSALLAEMDDAKLTVAGKRDEASRQLRAVAIVPRPAPGNSVYLDVTG</sequence>